<reference evidence="2" key="1">
    <citation type="submission" date="2021-10" db="EMBL/GenBank/DDBJ databases">
        <title>Melipona bicolor Genome sequencing and assembly.</title>
        <authorList>
            <person name="Araujo N.S."/>
            <person name="Arias M.C."/>
        </authorList>
    </citation>
    <scope>NUCLEOTIDE SEQUENCE</scope>
    <source>
        <strain evidence="2">USP_2M_L1-L4_2017</strain>
        <tissue evidence="2">Whole body</tissue>
    </source>
</reference>
<keyword evidence="3" id="KW-1185">Reference proteome</keyword>
<comment type="caution">
    <text evidence="2">The sequence shown here is derived from an EMBL/GenBank/DDBJ whole genome shotgun (WGS) entry which is preliminary data.</text>
</comment>
<feature type="compositionally biased region" description="Basic and acidic residues" evidence="1">
    <location>
        <begin position="36"/>
        <end position="45"/>
    </location>
</feature>
<feature type="compositionally biased region" description="Polar residues" evidence="1">
    <location>
        <begin position="52"/>
        <end position="63"/>
    </location>
</feature>
<name>A0AA40KNC3_9HYME</name>
<organism evidence="2 3">
    <name type="scientific">Melipona bicolor</name>
    <dbReference type="NCBI Taxonomy" id="60889"/>
    <lineage>
        <taxon>Eukaryota</taxon>
        <taxon>Metazoa</taxon>
        <taxon>Ecdysozoa</taxon>
        <taxon>Arthropoda</taxon>
        <taxon>Hexapoda</taxon>
        <taxon>Insecta</taxon>
        <taxon>Pterygota</taxon>
        <taxon>Neoptera</taxon>
        <taxon>Endopterygota</taxon>
        <taxon>Hymenoptera</taxon>
        <taxon>Apocrita</taxon>
        <taxon>Aculeata</taxon>
        <taxon>Apoidea</taxon>
        <taxon>Anthophila</taxon>
        <taxon>Apidae</taxon>
        <taxon>Melipona</taxon>
    </lineage>
</organism>
<gene>
    <name evidence="2" type="ORF">K0M31_005125</name>
</gene>
<protein>
    <submittedName>
        <fullName evidence="2">Uncharacterized protein</fullName>
    </submittedName>
</protein>
<dbReference type="Proteomes" id="UP001177670">
    <property type="component" value="Unassembled WGS sequence"/>
</dbReference>
<evidence type="ECO:0000313" key="3">
    <source>
        <dbReference type="Proteomes" id="UP001177670"/>
    </source>
</evidence>
<evidence type="ECO:0000256" key="1">
    <source>
        <dbReference type="SAM" id="MobiDB-lite"/>
    </source>
</evidence>
<dbReference type="EMBL" id="JAHYIQ010000014">
    <property type="protein sequence ID" value="KAK1126491.1"/>
    <property type="molecule type" value="Genomic_DNA"/>
</dbReference>
<feature type="non-terminal residue" evidence="2">
    <location>
        <position position="1"/>
    </location>
</feature>
<feature type="region of interest" description="Disordered" evidence="1">
    <location>
        <begin position="36"/>
        <end position="73"/>
    </location>
</feature>
<sequence>CVGGGGERVSRPRDRSSYHRRCLSVEEHIHRDYPINERDRRRNFSRDIVVPPSTSTDLGTSAPQPERGNFPVKKRAQEPVLFFPGTCSRPVDETYECAPVCVLCQ</sequence>
<accession>A0AA40KNC3</accession>
<proteinExistence type="predicted"/>
<evidence type="ECO:0000313" key="2">
    <source>
        <dbReference type="EMBL" id="KAK1126491.1"/>
    </source>
</evidence>
<dbReference type="AlphaFoldDB" id="A0AA40KNC3"/>